<dbReference type="Proteomes" id="UP000886523">
    <property type="component" value="Unassembled WGS sequence"/>
</dbReference>
<evidence type="ECO:0000256" key="1">
    <source>
        <dbReference type="SAM" id="MobiDB-lite"/>
    </source>
</evidence>
<dbReference type="AlphaFoldDB" id="A0A9P6AL53"/>
<name>A0A9P6AL53_9AGAM</name>
<proteinExistence type="predicted"/>
<evidence type="ECO:0000313" key="3">
    <source>
        <dbReference type="Proteomes" id="UP000886523"/>
    </source>
</evidence>
<comment type="caution">
    <text evidence="2">The sequence shown here is derived from an EMBL/GenBank/DDBJ whole genome shotgun (WGS) entry which is preliminary data.</text>
</comment>
<feature type="compositionally biased region" description="Polar residues" evidence="1">
    <location>
        <begin position="315"/>
        <end position="337"/>
    </location>
</feature>
<feature type="compositionally biased region" description="Basic and acidic residues" evidence="1">
    <location>
        <begin position="225"/>
        <end position="237"/>
    </location>
</feature>
<keyword evidence="3" id="KW-1185">Reference proteome</keyword>
<dbReference type="OrthoDB" id="435460at2759"/>
<evidence type="ECO:0000313" key="2">
    <source>
        <dbReference type="EMBL" id="KAF9507875.1"/>
    </source>
</evidence>
<evidence type="ECO:0008006" key="4">
    <source>
        <dbReference type="Google" id="ProtNLM"/>
    </source>
</evidence>
<sequence>MSVPAESAAAKRFVKSRGNPLLVHFHKSVPDVCLRDFRRTVKRGGGMIEQNEGDADVIVIGPDGLRVHQSYKRDPSVKVVDLGWVHRTGDLAENIPLPKPKRDPANPFNKTDQEHLALYLARRLPEIAQGGRLGLKVYRELLAPEAAHLYPWAYHHTAESWRGLYRNNKQAIDVRIERIVMRNPGFLTSKLRMPFSRIERHRGKTRFNAPDKAVSDEEEENDAVEGERSVEEPRDESPIDGGSSRSSSLVPWSDKGKSRAEDMLTQRTDVTLVNSTQRGAIYSPNRADELLSTRQYRQSHPSTSQLRSSSKRSQARTVSSTPSWVDLSAGSSRQSIPAKSFKQPLKIFPAPSKGARALHVQDQRPQPPGGSSRIVTMNLPKRPSICWTQTTSGQRRY</sequence>
<feature type="compositionally biased region" description="Polar residues" evidence="1">
    <location>
        <begin position="292"/>
        <end position="301"/>
    </location>
</feature>
<accession>A0A9P6AL53</accession>
<reference evidence="2" key="1">
    <citation type="journal article" date="2020" name="Nat. Commun.">
        <title>Large-scale genome sequencing of mycorrhizal fungi provides insights into the early evolution of symbiotic traits.</title>
        <authorList>
            <person name="Miyauchi S."/>
            <person name="Kiss E."/>
            <person name="Kuo A."/>
            <person name="Drula E."/>
            <person name="Kohler A."/>
            <person name="Sanchez-Garcia M."/>
            <person name="Morin E."/>
            <person name="Andreopoulos B."/>
            <person name="Barry K.W."/>
            <person name="Bonito G."/>
            <person name="Buee M."/>
            <person name="Carver A."/>
            <person name="Chen C."/>
            <person name="Cichocki N."/>
            <person name="Clum A."/>
            <person name="Culley D."/>
            <person name="Crous P.W."/>
            <person name="Fauchery L."/>
            <person name="Girlanda M."/>
            <person name="Hayes R.D."/>
            <person name="Keri Z."/>
            <person name="LaButti K."/>
            <person name="Lipzen A."/>
            <person name="Lombard V."/>
            <person name="Magnuson J."/>
            <person name="Maillard F."/>
            <person name="Murat C."/>
            <person name="Nolan M."/>
            <person name="Ohm R.A."/>
            <person name="Pangilinan J."/>
            <person name="Pereira M.F."/>
            <person name="Perotto S."/>
            <person name="Peter M."/>
            <person name="Pfister S."/>
            <person name="Riley R."/>
            <person name="Sitrit Y."/>
            <person name="Stielow J.B."/>
            <person name="Szollosi G."/>
            <person name="Zifcakova L."/>
            <person name="Stursova M."/>
            <person name="Spatafora J.W."/>
            <person name="Tedersoo L."/>
            <person name="Vaario L.M."/>
            <person name="Yamada A."/>
            <person name="Yan M."/>
            <person name="Wang P."/>
            <person name="Xu J."/>
            <person name="Bruns T."/>
            <person name="Baldrian P."/>
            <person name="Vilgalys R."/>
            <person name="Dunand C."/>
            <person name="Henrissat B."/>
            <person name="Grigoriev I.V."/>
            <person name="Hibbett D."/>
            <person name="Nagy L.G."/>
            <person name="Martin F.M."/>
        </authorList>
    </citation>
    <scope>NUCLEOTIDE SEQUENCE</scope>
    <source>
        <strain evidence="2">UP504</strain>
    </source>
</reference>
<organism evidence="2 3">
    <name type="scientific">Hydnum rufescens UP504</name>
    <dbReference type="NCBI Taxonomy" id="1448309"/>
    <lineage>
        <taxon>Eukaryota</taxon>
        <taxon>Fungi</taxon>
        <taxon>Dikarya</taxon>
        <taxon>Basidiomycota</taxon>
        <taxon>Agaricomycotina</taxon>
        <taxon>Agaricomycetes</taxon>
        <taxon>Cantharellales</taxon>
        <taxon>Hydnaceae</taxon>
        <taxon>Hydnum</taxon>
    </lineage>
</organism>
<feature type="region of interest" description="Disordered" evidence="1">
    <location>
        <begin position="357"/>
        <end position="378"/>
    </location>
</feature>
<feature type="region of interest" description="Disordered" evidence="1">
    <location>
        <begin position="202"/>
        <end position="338"/>
    </location>
</feature>
<feature type="compositionally biased region" description="Basic and acidic residues" evidence="1">
    <location>
        <begin position="254"/>
        <end position="264"/>
    </location>
</feature>
<gene>
    <name evidence="2" type="ORF">BS47DRAFT_273413</name>
</gene>
<dbReference type="EMBL" id="MU129070">
    <property type="protein sequence ID" value="KAF9507875.1"/>
    <property type="molecule type" value="Genomic_DNA"/>
</dbReference>
<feature type="compositionally biased region" description="Polar residues" evidence="1">
    <location>
        <begin position="265"/>
        <end position="278"/>
    </location>
</feature>
<protein>
    <recommendedName>
        <fullName evidence="4">BRCT domain-containing protein</fullName>
    </recommendedName>
</protein>